<dbReference type="OrthoDB" id="9806869at2"/>
<evidence type="ECO:0000313" key="1">
    <source>
        <dbReference type="EMBL" id="RFF30076.1"/>
    </source>
</evidence>
<reference evidence="1 2" key="1">
    <citation type="submission" date="2018-08" db="EMBL/GenBank/DDBJ databases">
        <title>Wenzhouxiangella salilacus sp. nov., a novel bacterium isolated from a saline lake in Xinjiang Province, China.</title>
        <authorList>
            <person name="Han S."/>
        </authorList>
    </citation>
    <scope>NUCLEOTIDE SEQUENCE [LARGE SCALE GENOMIC DNA]</scope>
    <source>
        <strain evidence="1 2">XDB06</strain>
    </source>
</reference>
<protein>
    <submittedName>
        <fullName evidence="1">GxxExxY protein</fullName>
    </submittedName>
</protein>
<dbReference type="Pfam" id="PF13366">
    <property type="entry name" value="PDDEXK_3"/>
    <property type="match status" value="1"/>
</dbReference>
<dbReference type="AlphaFoldDB" id="A0A3E1K7Q2"/>
<gene>
    <name evidence="1" type="ORF">DZC52_09685</name>
</gene>
<sequence length="119" mass="13460">MSVKLSRKVIGCCYEVSNTLGAGFLENVYENALSVELERQELAYRRQVPLEVCYKGETVGRYQPDFLVDNQLIVEIKAVSDLSGEHQSQLLNYLRATGLDIGLLVNFGRPRIQVKRLVN</sequence>
<accession>A0A3E1K7Q2</accession>
<organism evidence="1 2">
    <name type="scientific">Wenzhouxiangella sediminis</name>
    <dbReference type="NCBI Taxonomy" id="1792836"/>
    <lineage>
        <taxon>Bacteria</taxon>
        <taxon>Pseudomonadati</taxon>
        <taxon>Pseudomonadota</taxon>
        <taxon>Gammaproteobacteria</taxon>
        <taxon>Chromatiales</taxon>
        <taxon>Wenzhouxiangellaceae</taxon>
        <taxon>Wenzhouxiangella</taxon>
    </lineage>
</organism>
<proteinExistence type="predicted"/>
<dbReference type="NCBIfam" id="TIGR04256">
    <property type="entry name" value="GxxExxY"/>
    <property type="match status" value="1"/>
</dbReference>
<keyword evidence="2" id="KW-1185">Reference proteome</keyword>
<dbReference type="InterPro" id="IPR026350">
    <property type="entry name" value="GxxExxY"/>
</dbReference>
<name>A0A3E1K7Q2_9GAMM</name>
<evidence type="ECO:0000313" key="2">
    <source>
        <dbReference type="Proteomes" id="UP000260351"/>
    </source>
</evidence>
<dbReference type="EMBL" id="QUZK01000038">
    <property type="protein sequence ID" value="RFF30076.1"/>
    <property type="molecule type" value="Genomic_DNA"/>
</dbReference>
<dbReference type="RefSeq" id="WP_116650945.1">
    <property type="nucleotide sequence ID" value="NZ_QUZK01000038.1"/>
</dbReference>
<comment type="caution">
    <text evidence="1">The sequence shown here is derived from an EMBL/GenBank/DDBJ whole genome shotgun (WGS) entry which is preliminary data.</text>
</comment>
<dbReference type="Proteomes" id="UP000260351">
    <property type="component" value="Unassembled WGS sequence"/>
</dbReference>